<dbReference type="AlphaFoldDB" id="A0A6C0MDI7"/>
<accession>A0A6C0MDI7</accession>
<dbReference type="GeneID" id="44154328"/>
<reference evidence="2" key="1">
    <citation type="journal article" date="2020" name="Int. J. Biol. Macromol.">
        <title>Comparative mitogenomes of six species in the subfamily Iassinae (Hemiptera: Cicadellidae) and phylogenetic analysis.</title>
        <authorList>
            <person name="Wang J."/>
            <person name="Wu Y."/>
            <person name="Dai R."/>
            <person name="Yang M."/>
        </authorList>
    </citation>
    <scope>NUCLEOTIDE SEQUENCE</scope>
</reference>
<evidence type="ECO:0000313" key="2">
    <source>
        <dbReference type="EMBL" id="QHV34343.1"/>
    </source>
</evidence>
<name>A0A6C0MDI7_9HEMI</name>
<evidence type="ECO:0000256" key="1">
    <source>
        <dbReference type="SAM" id="Phobius"/>
    </source>
</evidence>
<protein>
    <submittedName>
        <fullName evidence="2">NADH dehydrogenase subunit 6</fullName>
    </submittedName>
</protein>
<dbReference type="EMBL" id="MN577634">
    <property type="protein sequence ID" value="QHV34343.1"/>
    <property type="molecule type" value="Genomic_DNA"/>
</dbReference>
<proteinExistence type="predicted"/>
<dbReference type="RefSeq" id="YP_009733505.1">
    <property type="nucleotide sequence ID" value="NC_046066.1"/>
</dbReference>
<keyword evidence="1" id="KW-0472">Membrane</keyword>
<dbReference type="CTD" id="4541"/>
<organism evidence="2">
    <name type="scientific">Iassus dorsalis</name>
    <dbReference type="NCBI Taxonomy" id="1962553"/>
    <lineage>
        <taxon>Eukaryota</taxon>
        <taxon>Metazoa</taxon>
        <taxon>Ecdysozoa</taxon>
        <taxon>Arthropoda</taxon>
        <taxon>Hexapoda</taxon>
        <taxon>Insecta</taxon>
        <taxon>Pterygota</taxon>
        <taxon>Neoptera</taxon>
        <taxon>Paraneoptera</taxon>
        <taxon>Hemiptera</taxon>
        <taxon>Auchenorrhyncha</taxon>
        <taxon>Membracoidea</taxon>
        <taxon>Cicadellidae</taxon>
        <taxon>Cicadellinae</taxon>
        <taxon>Cicadellini</taxon>
        <taxon>Iassus</taxon>
    </lineage>
</organism>
<feature type="transmembrane region" description="Helical" evidence="1">
    <location>
        <begin position="48"/>
        <end position="67"/>
    </location>
</feature>
<gene>
    <name evidence="2" type="primary">ND6</name>
</gene>
<keyword evidence="1" id="KW-0812">Transmembrane</keyword>
<keyword evidence="2" id="KW-0496">Mitochondrion</keyword>
<sequence length="162" mass="18852">MKMLMMKIILISASIIPFLSNPLSLSVMIIFKTLMVTLIMNNISNSSWFSMMFFLMMVGGLLIIFSYMTSTVSNEKFKMNINLTMIIMFILIFPSDEMFKENYINETQDMINMSMMKSPSMIKMYNKKSMLMSIMIIIYLLITMIMVSKLIMKNMGPLRSKN</sequence>
<feature type="transmembrane region" description="Helical" evidence="1">
    <location>
        <begin position="79"/>
        <end position="95"/>
    </location>
</feature>
<feature type="transmembrane region" description="Helical" evidence="1">
    <location>
        <begin position="130"/>
        <end position="152"/>
    </location>
</feature>
<keyword evidence="1" id="KW-1133">Transmembrane helix</keyword>
<geneLocation type="mitochondrion" evidence="2"/>